<dbReference type="GO" id="GO:0030162">
    <property type="term" value="P:regulation of proteolysis"/>
    <property type="evidence" value="ECO:0000318"/>
    <property type="project" value="GO_Central"/>
</dbReference>
<evidence type="ECO:0000313" key="3">
    <source>
        <dbReference type="Proteomes" id="UP000000305"/>
    </source>
</evidence>
<dbReference type="Pfam" id="PF00651">
    <property type="entry name" value="BTB"/>
    <property type="match status" value="2"/>
</dbReference>
<dbReference type="Proteomes" id="UP000000305">
    <property type="component" value="Unassembled WGS sequence"/>
</dbReference>
<dbReference type="GO" id="GO:0043161">
    <property type="term" value="P:proteasome-mediated ubiquitin-dependent protein catabolic process"/>
    <property type="evidence" value="ECO:0000318"/>
    <property type="project" value="GO_Central"/>
</dbReference>
<organism evidence="2 3">
    <name type="scientific">Daphnia pulex</name>
    <name type="common">Water flea</name>
    <dbReference type="NCBI Taxonomy" id="6669"/>
    <lineage>
        <taxon>Eukaryota</taxon>
        <taxon>Metazoa</taxon>
        <taxon>Ecdysozoa</taxon>
        <taxon>Arthropoda</taxon>
        <taxon>Crustacea</taxon>
        <taxon>Branchiopoda</taxon>
        <taxon>Diplostraca</taxon>
        <taxon>Cladocera</taxon>
        <taxon>Anomopoda</taxon>
        <taxon>Daphniidae</taxon>
        <taxon>Daphnia</taxon>
    </lineage>
</organism>
<dbReference type="SUPFAM" id="SSF54695">
    <property type="entry name" value="POZ domain"/>
    <property type="match status" value="2"/>
</dbReference>
<dbReference type="AlphaFoldDB" id="E9GCG3"/>
<dbReference type="InterPro" id="IPR011333">
    <property type="entry name" value="SKP1/BTB/POZ_sf"/>
</dbReference>
<dbReference type="OrthoDB" id="2311693at2759"/>
<dbReference type="InParanoid" id="E9GCG3"/>
<feature type="domain" description="BTB" evidence="1">
    <location>
        <begin position="431"/>
        <end position="500"/>
    </location>
</feature>
<keyword evidence="3" id="KW-1185">Reference proteome</keyword>
<reference evidence="2 3" key="1">
    <citation type="journal article" date="2011" name="Science">
        <title>The ecoresponsive genome of Daphnia pulex.</title>
        <authorList>
            <person name="Colbourne J.K."/>
            <person name="Pfrender M.E."/>
            <person name="Gilbert D."/>
            <person name="Thomas W.K."/>
            <person name="Tucker A."/>
            <person name="Oakley T.H."/>
            <person name="Tokishita S."/>
            <person name="Aerts A."/>
            <person name="Arnold G.J."/>
            <person name="Basu M.K."/>
            <person name="Bauer D.J."/>
            <person name="Caceres C.E."/>
            <person name="Carmel L."/>
            <person name="Casola C."/>
            <person name="Choi J.H."/>
            <person name="Detter J.C."/>
            <person name="Dong Q."/>
            <person name="Dusheyko S."/>
            <person name="Eads B.D."/>
            <person name="Frohlich T."/>
            <person name="Geiler-Samerotte K.A."/>
            <person name="Gerlach D."/>
            <person name="Hatcher P."/>
            <person name="Jogdeo S."/>
            <person name="Krijgsveld J."/>
            <person name="Kriventseva E.V."/>
            <person name="Kultz D."/>
            <person name="Laforsch C."/>
            <person name="Lindquist E."/>
            <person name="Lopez J."/>
            <person name="Manak J.R."/>
            <person name="Muller J."/>
            <person name="Pangilinan J."/>
            <person name="Patwardhan R.P."/>
            <person name="Pitluck S."/>
            <person name="Pritham E.J."/>
            <person name="Rechtsteiner A."/>
            <person name="Rho M."/>
            <person name="Rogozin I.B."/>
            <person name="Sakarya O."/>
            <person name="Salamov A."/>
            <person name="Schaack S."/>
            <person name="Shapiro H."/>
            <person name="Shiga Y."/>
            <person name="Skalitzky C."/>
            <person name="Smith Z."/>
            <person name="Souvorov A."/>
            <person name="Sung W."/>
            <person name="Tang Z."/>
            <person name="Tsuchiya D."/>
            <person name="Tu H."/>
            <person name="Vos H."/>
            <person name="Wang M."/>
            <person name="Wolf Y.I."/>
            <person name="Yamagata H."/>
            <person name="Yamada T."/>
            <person name="Ye Y."/>
            <person name="Shaw J.R."/>
            <person name="Andrews J."/>
            <person name="Crease T.J."/>
            <person name="Tang H."/>
            <person name="Lucas S.M."/>
            <person name="Robertson H.M."/>
            <person name="Bork P."/>
            <person name="Koonin E.V."/>
            <person name="Zdobnov E.M."/>
            <person name="Grigoriev I.V."/>
            <person name="Lynch M."/>
            <person name="Boore J.L."/>
        </authorList>
    </citation>
    <scope>NUCLEOTIDE SEQUENCE [LARGE SCALE GENOMIC DNA]</scope>
</reference>
<dbReference type="Gene3D" id="3.30.710.10">
    <property type="entry name" value="Potassium Channel Kv1.1, Chain A"/>
    <property type="match status" value="2"/>
</dbReference>
<dbReference type="PROSITE" id="PS50097">
    <property type="entry name" value="BTB"/>
    <property type="match status" value="2"/>
</dbReference>
<protein>
    <recommendedName>
        <fullName evidence="1">BTB domain-containing protein</fullName>
    </recommendedName>
</protein>
<dbReference type="EMBL" id="GL732539">
    <property type="protein sequence ID" value="EFX82553.1"/>
    <property type="molecule type" value="Genomic_DNA"/>
</dbReference>
<sequence length="548" mass="62869">MTSKAMMIVPYEWILENVGQEPMTIASKMISFRGQKVFRVGLKNHAVNPVLFLVAIDLNKMGMKVEDVKFGMQGSGLCPAKMEEMTQEDLNEEGSLQLFTVTLNEKIGGNRKIMFRICIGETDSRYCYQLSDRLAKDQLWAALKSQQNMADIELIVKDKTFPVHKAILAARSRVFADEFERIQPDVPQQIRIDGVEPSTVEKFLHFIYTGEPMGTLEDEVLLKLAEQYQLATLASLCCDALETIDALQIASILKRLNDKDEQMSSSKIMPEKETEIFFDRTTPTFRCSLKFKNHENEQSKCVMRFQNENIFSAYLTGERELNTDDDYFYVDNPVIHLSCAKHRNFGFKVEDVYCDLDQENDWLKMESQYFQENAEILHMAAKSQSNYCVDFSVKVDFDIKVVSTIGNYYYEMMDKLWLKHLWLAATNRKLTDVKIFVGTVKLMEAHRVILSARSPVLNETLNKTSSNTEKSIVTFGAEFEVEIVENFLKFLYTGSLKTTDGVHQLSQLATMYQVVTLKNVCQLLNVSRTDAENLTDYLLQLRSPVDLP</sequence>
<dbReference type="PANTHER" id="PTHR24413">
    <property type="entry name" value="SPECKLE-TYPE POZ PROTEIN"/>
    <property type="match status" value="1"/>
</dbReference>
<gene>
    <name evidence="2" type="ORF">DAPPUDRAFT_316296</name>
</gene>
<dbReference type="SMART" id="SM00225">
    <property type="entry name" value="BTB"/>
    <property type="match status" value="2"/>
</dbReference>
<evidence type="ECO:0000313" key="2">
    <source>
        <dbReference type="EMBL" id="EFX82553.1"/>
    </source>
</evidence>
<feature type="domain" description="BTB" evidence="1">
    <location>
        <begin position="150"/>
        <end position="211"/>
    </location>
</feature>
<dbReference type="CDD" id="cd18186">
    <property type="entry name" value="BTB_POZ_ZBTB_KLHL-like"/>
    <property type="match status" value="1"/>
</dbReference>
<dbReference type="InterPro" id="IPR000210">
    <property type="entry name" value="BTB/POZ_dom"/>
</dbReference>
<evidence type="ECO:0000259" key="1">
    <source>
        <dbReference type="PROSITE" id="PS50097"/>
    </source>
</evidence>
<accession>E9GCG3</accession>
<dbReference type="HOGENOM" id="CLU_022210_0_0_1"/>
<name>E9GCG3_DAPPU</name>
<dbReference type="KEGG" id="dpx:DAPPUDRAFT_316296"/>
<dbReference type="GO" id="GO:0005634">
    <property type="term" value="C:nucleus"/>
    <property type="evidence" value="ECO:0000318"/>
    <property type="project" value="GO_Central"/>
</dbReference>
<dbReference type="GO" id="GO:0031625">
    <property type="term" value="F:ubiquitin protein ligase binding"/>
    <property type="evidence" value="ECO:0000318"/>
    <property type="project" value="GO_Central"/>
</dbReference>
<dbReference type="PhylomeDB" id="E9GCG3"/>
<proteinExistence type="predicted"/>
<dbReference type="GO" id="GO:0005737">
    <property type="term" value="C:cytoplasm"/>
    <property type="evidence" value="ECO:0000318"/>
    <property type="project" value="GO_Central"/>
</dbReference>